<proteinExistence type="predicted"/>
<reference evidence="2 3" key="1">
    <citation type="submission" date="2017-06" db="EMBL/GenBank/DDBJ databases">
        <authorList>
            <person name="Kim H.J."/>
            <person name="Triplett B.A."/>
        </authorList>
    </citation>
    <scope>NUCLEOTIDE SEQUENCE [LARGE SCALE GENOMIC DNA]</scope>
    <source>
        <strain evidence="2 3">DSM 45207</strain>
    </source>
</reference>
<accession>A0A238ZTP6</accession>
<evidence type="ECO:0000313" key="2">
    <source>
        <dbReference type="EMBL" id="SNR86512.1"/>
    </source>
</evidence>
<protein>
    <submittedName>
        <fullName evidence="2">Uncharacterized protein</fullName>
    </submittedName>
</protein>
<dbReference type="NCBIfam" id="NF040618">
    <property type="entry name" value="PPA1309_fam"/>
    <property type="match status" value="1"/>
</dbReference>
<organism evidence="2 3">
    <name type="scientific">Haloechinothrix alba</name>
    <dbReference type="NCBI Taxonomy" id="664784"/>
    <lineage>
        <taxon>Bacteria</taxon>
        <taxon>Bacillati</taxon>
        <taxon>Actinomycetota</taxon>
        <taxon>Actinomycetes</taxon>
        <taxon>Pseudonocardiales</taxon>
        <taxon>Pseudonocardiaceae</taxon>
        <taxon>Haloechinothrix</taxon>
    </lineage>
</organism>
<dbReference type="AlphaFoldDB" id="A0A238ZTP6"/>
<sequence length="213" mass="22212">MAEPDAPDTPDASVDTSVASAAREVEEFLAAGGWNQPVQLFALVDTASLLAKQPELEDQLDTHAALTPVAQESLPDSDLAEALAGIVWPETVHGCALAQEIIVLPPDAEGDLPGTGAGSSVDSGGSTGGGQEDDERLRRAAADHPRRTEARLVAAVTRDGTHACVMRLRSSADADDSARDRDAGGDQFPVDEVIEHPDLAPNLLRALEATLQP</sequence>
<gene>
    <name evidence="2" type="ORF">SAMN06265360_12514</name>
</gene>
<evidence type="ECO:0000313" key="3">
    <source>
        <dbReference type="Proteomes" id="UP000198348"/>
    </source>
</evidence>
<dbReference type="EMBL" id="FZNW01000025">
    <property type="protein sequence ID" value="SNR86512.1"/>
    <property type="molecule type" value="Genomic_DNA"/>
</dbReference>
<feature type="compositionally biased region" description="Basic and acidic residues" evidence="1">
    <location>
        <begin position="170"/>
        <end position="184"/>
    </location>
</feature>
<dbReference type="InterPro" id="IPR047681">
    <property type="entry name" value="PPA1309-like"/>
</dbReference>
<dbReference type="RefSeq" id="WP_089303143.1">
    <property type="nucleotide sequence ID" value="NZ_FZNW01000025.1"/>
</dbReference>
<feature type="compositionally biased region" description="Basic and acidic residues" evidence="1">
    <location>
        <begin position="135"/>
        <end position="147"/>
    </location>
</feature>
<dbReference type="Proteomes" id="UP000198348">
    <property type="component" value="Unassembled WGS sequence"/>
</dbReference>
<keyword evidence="3" id="KW-1185">Reference proteome</keyword>
<feature type="region of interest" description="Disordered" evidence="1">
    <location>
        <begin position="169"/>
        <end position="191"/>
    </location>
</feature>
<evidence type="ECO:0000256" key="1">
    <source>
        <dbReference type="SAM" id="MobiDB-lite"/>
    </source>
</evidence>
<feature type="region of interest" description="Disordered" evidence="1">
    <location>
        <begin position="108"/>
        <end position="147"/>
    </location>
</feature>
<dbReference type="OrthoDB" id="3266223at2"/>
<name>A0A238ZTP6_9PSEU</name>